<dbReference type="PROSITE" id="PS51750">
    <property type="entry name" value="BRO_N"/>
    <property type="match status" value="1"/>
</dbReference>
<dbReference type="EMBL" id="JAFBBO010000001">
    <property type="protein sequence ID" value="MBM7480164.1"/>
    <property type="molecule type" value="Genomic_DNA"/>
</dbReference>
<dbReference type="Proteomes" id="UP000698059">
    <property type="component" value="Unassembled WGS sequence"/>
</dbReference>
<feature type="compositionally biased region" description="Polar residues" evidence="1">
    <location>
        <begin position="226"/>
        <end position="235"/>
    </location>
</feature>
<dbReference type="RefSeq" id="WP_205307977.1">
    <property type="nucleotide sequence ID" value="NZ_BAAAVF010000007.1"/>
</dbReference>
<evidence type="ECO:0000313" key="4">
    <source>
        <dbReference type="Proteomes" id="UP000698059"/>
    </source>
</evidence>
<protein>
    <submittedName>
        <fullName evidence="3">Prophage antirepressor-like protein</fullName>
    </submittedName>
</protein>
<feature type="region of interest" description="Disordered" evidence="1">
    <location>
        <begin position="203"/>
        <end position="235"/>
    </location>
</feature>
<organism evidence="3 4">
    <name type="scientific">Oerskovia jenensis</name>
    <dbReference type="NCBI Taxonomy" id="162169"/>
    <lineage>
        <taxon>Bacteria</taxon>
        <taxon>Bacillati</taxon>
        <taxon>Actinomycetota</taxon>
        <taxon>Actinomycetes</taxon>
        <taxon>Micrococcales</taxon>
        <taxon>Cellulomonadaceae</taxon>
        <taxon>Oerskovia</taxon>
    </lineage>
</organism>
<accession>A0ABS2LJV3</accession>
<keyword evidence="4" id="KW-1185">Reference proteome</keyword>
<dbReference type="SMART" id="SM01040">
    <property type="entry name" value="Bro-N"/>
    <property type="match status" value="1"/>
</dbReference>
<feature type="compositionally biased region" description="Basic and acidic residues" evidence="1">
    <location>
        <begin position="203"/>
        <end position="217"/>
    </location>
</feature>
<evidence type="ECO:0000259" key="2">
    <source>
        <dbReference type="PROSITE" id="PS51750"/>
    </source>
</evidence>
<dbReference type="PANTHER" id="PTHR36180:SF2">
    <property type="entry name" value="BRO FAMILY PROTEIN"/>
    <property type="match status" value="1"/>
</dbReference>
<sequence>MTTALTPFDFDGQAVRVVTIDGEPWFVLTDLCAVLGLANVGNVAARLDEAGVRSADIRSGGQMRGVTVVSEAGMYEVVIRSDKPDAVRFRRWITSEVLPAIRKTGTYGPPSLDLSTPAGVVAMAEQFLSTARQLEAAHARIEQDRPLVQQATTFAAGTGDVTKQTFARDVILWAQNEHGVRVLHAEVVDFLSRKLGLFVRGNRSDKGQATTDAERRGLARTRRGTSDSGHNYGTGLLTPTGQQYAWERIIRHIDEHGALATSHLMAVGS</sequence>
<proteinExistence type="predicted"/>
<name>A0ABS2LJV3_9CELL</name>
<dbReference type="PANTHER" id="PTHR36180">
    <property type="entry name" value="DNA-BINDING PROTEIN-RELATED-RELATED"/>
    <property type="match status" value="1"/>
</dbReference>
<evidence type="ECO:0000313" key="3">
    <source>
        <dbReference type="EMBL" id="MBM7480164.1"/>
    </source>
</evidence>
<feature type="domain" description="Bro-N" evidence="2">
    <location>
        <begin position="2"/>
        <end position="105"/>
    </location>
</feature>
<gene>
    <name evidence="3" type="ORF">JOD49_003084</name>
</gene>
<evidence type="ECO:0000256" key="1">
    <source>
        <dbReference type="SAM" id="MobiDB-lite"/>
    </source>
</evidence>
<dbReference type="Pfam" id="PF02498">
    <property type="entry name" value="Bro-N"/>
    <property type="match status" value="1"/>
</dbReference>
<reference evidence="3 4" key="1">
    <citation type="submission" date="2021-01" db="EMBL/GenBank/DDBJ databases">
        <title>Sequencing the genomes of 1000 actinobacteria strains.</title>
        <authorList>
            <person name="Klenk H.-P."/>
        </authorList>
    </citation>
    <scope>NUCLEOTIDE SEQUENCE [LARGE SCALE GENOMIC DNA]</scope>
    <source>
        <strain evidence="3 4">DSM 46000</strain>
    </source>
</reference>
<comment type="caution">
    <text evidence="3">The sequence shown here is derived from an EMBL/GenBank/DDBJ whole genome shotgun (WGS) entry which is preliminary data.</text>
</comment>
<dbReference type="InterPro" id="IPR003497">
    <property type="entry name" value="BRO_N_domain"/>
</dbReference>